<dbReference type="PANTHER" id="PTHR34543">
    <property type="entry name" value="PROTEIN ABA DEFICIENT 4, CHLOROPLASTIC"/>
    <property type="match status" value="1"/>
</dbReference>
<proteinExistence type="predicted"/>
<dbReference type="InterPro" id="IPR025461">
    <property type="entry name" value="ABA4-like"/>
</dbReference>
<dbReference type="RefSeq" id="WP_038519346.1">
    <property type="nucleotide sequence ID" value="NZ_CP008953.1"/>
</dbReference>
<gene>
    <name evidence="2" type="ORF">AJAP_35040</name>
</gene>
<organism evidence="2 3">
    <name type="scientific">Amycolatopsis japonica</name>
    <dbReference type="NCBI Taxonomy" id="208439"/>
    <lineage>
        <taxon>Bacteria</taxon>
        <taxon>Bacillati</taxon>
        <taxon>Actinomycetota</taxon>
        <taxon>Actinomycetes</taxon>
        <taxon>Pseudonocardiales</taxon>
        <taxon>Pseudonocardiaceae</taxon>
        <taxon>Amycolatopsis</taxon>
        <taxon>Amycolatopsis japonica group</taxon>
    </lineage>
</organism>
<keyword evidence="1" id="KW-0472">Membrane</keyword>
<evidence type="ECO:0000313" key="3">
    <source>
        <dbReference type="Proteomes" id="UP000028492"/>
    </source>
</evidence>
<reference evidence="2 3" key="1">
    <citation type="journal article" date="2014" name="J. Biotechnol.">
        <title>Complete genome sequence of the actinobacterium Amycolatopsis japonica MG417-CF17(T) (=DSM 44213T) producing (S,S)-N,N'-ethylenediaminedisuccinic acid.</title>
        <authorList>
            <person name="Stegmann E."/>
            <person name="Albersmeier A."/>
            <person name="Spohn M."/>
            <person name="Gert H."/>
            <person name="Weber T."/>
            <person name="Wohlleben W."/>
            <person name="Kalinowski J."/>
            <person name="Ruckert C."/>
        </authorList>
    </citation>
    <scope>NUCLEOTIDE SEQUENCE [LARGE SCALE GENOMIC DNA]</scope>
    <source>
        <strain evidence="3">MG417-CF17 (DSM 44213)</strain>
    </source>
</reference>
<keyword evidence="1" id="KW-1133">Transmembrane helix</keyword>
<dbReference type="PANTHER" id="PTHR34543:SF1">
    <property type="entry name" value="PROTEIN ABA DEFICIENT 4, CHLOROPLASTIC"/>
    <property type="match status" value="1"/>
</dbReference>
<feature type="transmembrane region" description="Helical" evidence="1">
    <location>
        <begin position="6"/>
        <end position="29"/>
    </location>
</feature>
<accession>A0A075VAC8</accession>
<feature type="transmembrane region" description="Helical" evidence="1">
    <location>
        <begin position="111"/>
        <end position="133"/>
    </location>
</feature>
<evidence type="ECO:0000256" key="1">
    <source>
        <dbReference type="SAM" id="Phobius"/>
    </source>
</evidence>
<sequence>MSVETLFTWTFPLATPFWLLMIFLPGWSWTRRIMASPWTPLLPLIPYFVLAIAHFGELWTAVSRPDLGVLGAFTGSPYGAATIWAHLIAFDLFIARWMYLESREHRIHPLVTGPILALTIFLSPFGLVAFLLVRTVRIRSSHE</sequence>
<dbReference type="Pfam" id="PF14108">
    <property type="entry name" value="ABA4-like"/>
    <property type="match status" value="1"/>
</dbReference>
<evidence type="ECO:0008006" key="4">
    <source>
        <dbReference type="Google" id="ProtNLM"/>
    </source>
</evidence>
<dbReference type="STRING" id="208439.AJAP_35040"/>
<dbReference type="HOGENOM" id="CLU_146087_0_0_11"/>
<keyword evidence="3" id="KW-1185">Reference proteome</keyword>
<name>A0A075VAC8_9PSEU</name>
<dbReference type="Proteomes" id="UP000028492">
    <property type="component" value="Chromosome"/>
</dbReference>
<evidence type="ECO:0000313" key="2">
    <source>
        <dbReference type="EMBL" id="AIG79815.1"/>
    </source>
</evidence>
<protein>
    <recommendedName>
        <fullName evidence="4">DUF4281 domain-containing protein</fullName>
    </recommendedName>
</protein>
<dbReference type="AlphaFoldDB" id="A0A075VAC8"/>
<dbReference type="KEGG" id="aja:AJAP_35040"/>
<feature type="transmembrane region" description="Helical" evidence="1">
    <location>
        <begin position="41"/>
        <end position="61"/>
    </location>
</feature>
<dbReference type="eggNOG" id="ENOG5032SHQ">
    <property type="taxonomic scope" value="Bacteria"/>
</dbReference>
<keyword evidence="1" id="KW-0812">Transmembrane</keyword>
<dbReference type="EMBL" id="CP008953">
    <property type="protein sequence ID" value="AIG79815.1"/>
    <property type="molecule type" value="Genomic_DNA"/>
</dbReference>